<sequence>MSVTTEVSPPPLTFRTLLPLASVSISVGLAAAVTLPFIGLFLTTQIGVGPVELGAFLLISPLAGLVVSAFLGRWSDRRAVRRNLLVGGAVAGMLGSLVFAVVRDYWVLLAVSVSLLAIASCVLAQMFAYARQAVERTGSARAPLVISSLRTVISLAWVGGPPLAALLVSWTGYAGLYLASAACYALVVLVALRLPELGGASAPIKRAAEVGGVARPQVVCAVLAFAALQGGLSLGGSALPLFVTTDLGGSEADVGLILGLCAALEIPLMLWFGVLAVKLDQRRIVLLGAVVAVAYQAVMAATLATWQVAAAQALNAVVVSALMGVGISYFQALAPDRPGFTTTLYSNTMTVGGMLAGPLLGLAQTLGYRSAYLMSLGLAALGVVLLVITGIIGRRGNVVPGGLDQRESGART</sequence>
<dbReference type="PANTHER" id="PTHR23535:SF2">
    <property type="entry name" value="SUGAR EFFLUX TRANSPORTER A-RELATED"/>
    <property type="match status" value="1"/>
</dbReference>
<keyword evidence="5" id="KW-0762">Sugar transport</keyword>
<dbReference type="PROSITE" id="PS50850">
    <property type="entry name" value="MFS"/>
    <property type="match status" value="1"/>
</dbReference>
<comment type="similarity">
    <text evidence="2">Belongs to the major facilitator superfamily. Set transporter family.</text>
</comment>
<gene>
    <name evidence="11" type="ORF">HNR67_004518</name>
</gene>
<evidence type="ECO:0000256" key="9">
    <source>
        <dbReference type="SAM" id="Phobius"/>
    </source>
</evidence>
<proteinExistence type="inferred from homology"/>
<evidence type="ECO:0000313" key="11">
    <source>
        <dbReference type="EMBL" id="MBB4678400.1"/>
    </source>
</evidence>
<dbReference type="AlphaFoldDB" id="A0A7W7CC02"/>
<dbReference type="CDD" id="cd17471">
    <property type="entry name" value="MFS_Set"/>
    <property type="match status" value="1"/>
</dbReference>
<dbReference type="GO" id="GO:0022857">
    <property type="term" value="F:transmembrane transporter activity"/>
    <property type="evidence" value="ECO:0007669"/>
    <property type="project" value="InterPro"/>
</dbReference>
<dbReference type="PANTHER" id="PTHR23535">
    <property type="entry name" value="SUGAR EFFLUX TRANSPORTER A-RELATED"/>
    <property type="match status" value="1"/>
</dbReference>
<evidence type="ECO:0000259" key="10">
    <source>
        <dbReference type="PROSITE" id="PS50850"/>
    </source>
</evidence>
<comment type="caution">
    <text evidence="11">The sequence shown here is derived from an EMBL/GenBank/DDBJ whole genome shotgun (WGS) entry which is preliminary data.</text>
</comment>
<comment type="subcellular location">
    <subcellularLocation>
        <location evidence="1">Cell membrane</location>
        <topology evidence="1">Multi-pass membrane protein</topology>
    </subcellularLocation>
</comment>
<dbReference type="SUPFAM" id="SSF103473">
    <property type="entry name" value="MFS general substrate transporter"/>
    <property type="match status" value="1"/>
</dbReference>
<feature type="transmembrane region" description="Helical" evidence="9">
    <location>
        <begin position="172"/>
        <end position="192"/>
    </location>
</feature>
<feature type="domain" description="Major facilitator superfamily (MFS) profile" evidence="10">
    <location>
        <begin position="219"/>
        <end position="412"/>
    </location>
</feature>
<feature type="transmembrane region" description="Helical" evidence="9">
    <location>
        <begin position="344"/>
        <end position="366"/>
    </location>
</feature>
<accession>A0A7W7CC02</accession>
<keyword evidence="3" id="KW-0813">Transport</keyword>
<evidence type="ECO:0000256" key="2">
    <source>
        <dbReference type="ARBA" id="ARBA00006523"/>
    </source>
</evidence>
<feature type="transmembrane region" description="Helical" evidence="9">
    <location>
        <begin position="213"/>
        <end position="234"/>
    </location>
</feature>
<evidence type="ECO:0000256" key="7">
    <source>
        <dbReference type="ARBA" id="ARBA00022989"/>
    </source>
</evidence>
<organism evidence="11 12">
    <name type="scientific">Crossiella cryophila</name>
    <dbReference type="NCBI Taxonomy" id="43355"/>
    <lineage>
        <taxon>Bacteria</taxon>
        <taxon>Bacillati</taxon>
        <taxon>Actinomycetota</taxon>
        <taxon>Actinomycetes</taxon>
        <taxon>Pseudonocardiales</taxon>
        <taxon>Pseudonocardiaceae</taxon>
        <taxon>Crossiella</taxon>
    </lineage>
</organism>
<evidence type="ECO:0000256" key="1">
    <source>
        <dbReference type="ARBA" id="ARBA00004651"/>
    </source>
</evidence>
<dbReference type="InterPro" id="IPR036259">
    <property type="entry name" value="MFS_trans_sf"/>
</dbReference>
<dbReference type="RefSeq" id="WP_185004235.1">
    <property type="nucleotide sequence ID" value="NZ_BAAAUI010000028.1"/>
</dbReference>
<feature type="transmembrane region" description="Helical" evidence="9">
    <location>
        <begin position="284"/>
        <end position="306"/>
    </location>
</feature>
<reference evidence="11 12" key="1">
    <citation type="submission" date="2020-08" db="EMBL/GenBank/DDBJ databases">
        <title>Sequencing the genomes of 1000 actinobacteria strains.</title>
        <authorList>
            <person name="Klenk H.-P."/>
        </authorList>
    </citation>
    <scope>NUCLEOTIDE SEQUENCE [LARGE SCALE GENOMIC DNA]</scope>
    <source>
        <strain evidence="11 12">DSM 44230</strain>
    </source>
</reference>
<keyword evidence="7 9" id="KW-1133">Transmembrane helix</keyword>
<dbReference type="InterPro" id="IPR020846">
    <property type="entry name" value="MFS_dom"/>
</dbReference>
<feature type="transmembrane region" description="Helical" evidence="9">
    <location>
        <begin position="312"/>
        <end position="332"/>
    </location>
</feature>
<keyword evidence="12" id="KW-1185">Reference proteome</keyword>
<feature type="transmembrane region" description="Helical" evidence="9">
    <location>
        <begin position="20"/>
        <end position="41"/>
    </location>
</feature>
<evidence type="ECO:0000313" key="12">
    <source>
        <dbReference type="Proteomes" id="UP000533598"/>
    </source>
</evidence>
<feature type="transmembrane region" description="Helical" evidence="9">
    <location>
        <begin position="84"/>
        <end position="102"/>
    </location>
</feature>
<keyword evidence="4" id="KW-1003">Cell membrane</keyword>
<dbReference type="EMBL" id="JACHMH010000001">
    <property type="protein sequence ID" value="MBB4678400.1"/>
    <property type="molecule type" value="Genomic_DNA"/>
</dbReference>
<keyword evidence="8 9" id="KW-0472">Membrane</keyword>
<dbReference type="Proteomes" id="UP000533598">
    <property type="component" value="Unassembled WGS sequence"/>
</dbReference>
<dbReference type="InterPro" id="IPR011701">
    <property type="entry name" value="MFS"/>
</dbReference>
<dbReference type="Pfam" id="PF07690">
    <property type="entry name" value="MFS_1"/>
    <property type="match status" value="1"/>
</dbReference>
<name>A0A7W7CC02_9PSEU</name>
<feature type="transmembrane region" description="Helical" evidence="9">
    <location>
        <begin position="53"/>
        <end position="72"/>
    </location>
</feature>
<keyword evidence="6 9" id="KW-0812">Transmembrane</keyword>
<dbReference type="GO" id="GO:0005886">
    <property type="term" value="C:plasma membrane"/>
    <property type="evidence" value="ECO:0007669"/>
    <property type="project" value="UniProtKB-SubCell"/>
</dbReference>
<feature type="transmembrane region" description="Helical" evidence="9">
    <location>
        <begin position="372"/>
        <end position="393"/>
    </location>
</feature>
<protein>
    <submittedName>
        <fullName evidence="11">SET family sugar efflux transporter-like MFS transporter</fullName>
    </submittedName>
</protein>
<evidence type="ECO:0000256" key="3">
    <source>
        <dbReference type="ARBA" id="ARBA00022448"/>
    </source>
</evidence>
<evidence type="ECO:0000256" key="5">
    <source>
        <dbReference type="ARBA" id="ARBA00022597"/>
    </source>
</evidence>
<evidence type="ECO:0000256" key="6">
    <source>
        <dbReference type="ARBA" id="ARBA00022692"/>
    </source>
</evidence>
<evidence type="ECO:0000256" key="8">
    <source>
        <dbReference type="ARBA" id="ARBA00023136"/>
    </source>
</evidence>
<dbReference type="Gene3D" id="1.20.1250.20">
    <property type="entry name" value="MFS general substrate transporter like domains"/>
    <property type="match status" value="2"/>
</dbReference>
<feature type="transmembrane region" description="Helical" evidence="9">
    <location>
        <begin position="254"/>
        <end position="277"/>
    </location>
</feature>
<evidence type="ECO:0000256" key="4">
    <source>
        <dbReference type="ARBA" id="ARBA00022475"/>
    </source>
</evidence>
<feature type="transmembrane region" description="Helical" evidence="9">
    <location>
        <begin position="142"/>
        <end position="160"/>
    </location>
</feature>
<feature type="transmembrane region" description="Helical" evidence="9">
    <location>
        <begin position="108"/>
        <end position="130"/>
    </location>
</feature>